<evidence type="ECO:0000313" key="4">
    <source>
        <dbReference type="EMBL" id="OHA68400.1"/>
    </source>
</evidence>
<dbReference type="InterPro" id="IPR046348">
    <property type="entry name" value="SIS_dom_sf"/>
</dbReference>
<name>A0A1G2R6A9_9BACT</name>
<keyword evidence="2" id="KW-0413">Isomerase</keyword>
<evidence type="ECO:0000313" key="5">
    <source>
        <dbReference type="Proteomes" id="UP000179258"/>
    </source>
</evidence>
<comment type="similarity">
    <text evidence="1">Belongs to the PGI/PMI family.</text>
</comment>
<dbReference type="InterPro" id="IPR019490">
    <property type="entry name" value="Glu6P/Mann6P_isomerase_C"/>
</dbReference>
<proteinExistence type="inferred from homology"/>
<dbReference type="GO" id="GO:0097367">
    <property type="term" value="F:carbohydrate derivative binding"/>
    <property type="evidence" value="ECO:0007669"/>
    <property type="project" value="InterPro"/>
</dbReference>
<dbReference type="AlphaFoldDB" id="A0A1G2R6A9"/>
<organism evidence="4 5">
    <name type="scientific">Candidatus Wildermuthbacteria bacterium RIFCSPHIGHO2_02_FULL_47_17</name>
    <dbReference type="NCBI Taxonomy" id="1802452"/>
    <lineage>
        <taxon>Bacteria</taxon>
        <taxon>Candidatus Wildermuthiibacteriota</taxon>
    </lineage>
</organism>
<gene>
    <name evidence="4" type="ORF">A3D59_04515</name>
</gene>
<dbReference type="Pfam" id="PF10432">
    <property type="entry name" value="bact-PGI_C"/>
    <property type="match status" value="1"/>
</dbReference>
<dbReference type="GO" id="GO:0005975">
    <property type="term" value="P:carbohydrate metabolic process"/>
    <property type="evidence" value="ECO:0007669"/>
    <property type="project" value="InterPro"/>
</dbReference>
<comment type="caution">
    <text evidence="4">The sequence shown here is derived from an EMBL/GenBank/DDBJ whole genome shotgun (WGS) entry which is preliminary data.</text>
</comment>
<feature type="domain" description="SIS" evidence="3">
    <location>
        <begin position="20"/>
        <end position="152"/>
    </location>
</feature>
<dbReference type="GO" id="GO:0004347">
    <property type="term" value="F:glucose-6-phosphate isomerase activity"/>
    <property type="evidence" value="ECO:0007669"/>
    <property type="project" value="InterPro"/>
</dbReference>
<dbReference type="GO" id="GO:1901135">
    <property type="term" value="P:carbohydrate derivative metabolic process"/>
    <property type="evidence" value="ECO:0007669"/>
    <property type="project" value="InterPro"/>
</dbReference>
<evidence type="ECO:0000256" key="1">
    <source>
        <dbReference type="ARBA" id="ARBA00010523"/>
    </source>
</evidence>
<reference evidence="4 5" key="1">
    <citation type="journal article" date="2016" name="Nat. Commun.">
        <title>Thousands of microbial genomes shed light on interconnected biogeochemical processes in an aquifer system.</title>
        <authorList>
            <person name="Anantharaman K."/>
            <person name="Brown C.T."/>
            <person name="Hug L.A."/>
            <person name="Sharon I."/>
            <person name="Castelle C.J."/>
            <person name="Probst A.J."/>
            <person name="Thomas B.C."/>
            <person name="Singh A."/>
            <person name="Wilkins M.J."/>
            <person name="Karaoz U."/>
            <person name="Brodie E.L."/>
            <person name="Williams K.H."/>
            <person name="Hubbard S.S."/>
            <person name="Banfield J.F."/>
        </authorList>
    </citation>
    <scope>NUCLEOTIDE SEQUENCE [LARGE SCALE GENOMIC DNA]</scope>
</reference>
<protein>
    <recommendedName>
        <fullName evidence="3">SIS domain-containing protein</fullName>
    </recommendedName>
</protein>
<dbReference type="GO" id="GO:0004476">
    <property type="term" value="F:mannose-6-phosphate isomerase activity"/>
    <property type="evidence" value="ECO:0007669"/>
    <property type="project" value="InterPro"/>
</dbReference>
<dbReference type="PROSITE" id="PS51464">
    <property type="entry name" value="SIS"/>
    <property type="match status" value="1"/>
</dbReference>
<dbReference type="InterPro" id="IPR001347">
    <property type="entry name" value="SIS_dom"/>
</dbReference>
<dbReference type="CDD" id="cd05637">
    <property type="entry name" value="SIS_PGI_PMI_2"/>
    <property type="match status" value="1"/>
</dbReference>
<dbReference type="Gene3D" id="3.40.50.10490">
    <property type="entry name" value="Glucose-6-phosphate isomerase like protein, domain 1"/>
    <property type="match status" value="2"/>
</dbReference>
<evidence type="ECO:0000256" key="2">
    <source>
        <dbReference type="ARBA" id="ARBA00023235"/>
    </source>
</evidence>
<dbReference type="SUPFAM" id="SSF53697">
    <property type="entry name" value="SIS domain"/>
    <property type="match status" value="1"/>
</dbReference>
<dbReference type="EMBL" id="MHTX01000017">
    <property type="protein sequence ID" value="OHA68400.1"/>
    <property type="molecule type" value="Genomic_DNA"/>
</dbReference>
<accession>A0A1G2R6A9</accession>
<sequence>MREAFLNFPQQLIWEPKLENKDRLPRGANRFVVAGMGGSHLAADLLRMLDPSLRLTVHKDYGLPPLSTDELAESFVICSSYSGNTEETLDVYNAAAKLRISRGVAAVGGRLLEIAKRDAVPYVQLPDTGIQPRSALGFSVKALLKLMGKDEILRELVGFGRSLQVLRAEELEDRGRELAERLKGYIPIIYASERNYPIAYNWKIKFNETGKIPAFCNAFPELNHNEMTGFDINDTTKNLSERFIFILLEDSNDDHPRIQKRMEVLAKLLKSRNFKIEIQELEGVNIFHKIFSSLLVADWASFYLAQAYGVDPEQVPMVEQFKKLI</sequence>
<evidence type="ECO:0000259" key="3">
    <source>
        <dbReference type="PROSITE" id="PS51464"/>
    </source>
</evidence>
<dbReference type="Proteomes" id="UP000179258">
    <property type="component" value="Unassembled WGS sequence"/>
</dbReference>